<dbReference type="GO" id="GO:0005524">
    <property type="term" value="F:ATP binding"/>
    <property type="evidence" value="ECO:0007669"/>
    <property type="project" value="UniProtKB-KW"/>
</dbReference>
<feature type="domain" description="PI3K/PI4K catalytic" evidence="6">
    <location>
        <begin position="1"/>
        <end position="301"/>
    </location>
</feature>
<evidence type="ECO:0000256" key="3">
    <source>
        <dbReference type="ARBA" id="ARBA00022741"/>
    </source>
</evidence>
<proteinExistence type="inferred from homology"/>
<evidence type="ECO:0000313" key="7">
    <source>
        <dbReference type="EMBL" id="CAE0449190.1"/>
    </source>
</evidence>
<organism evidence="7">
    <name type="scientific">Aplanochytrium stocchinoi</name>
    <dbReference type="NCBI Taxonomy" id="215587"/>
    <lineage>
        <taxon>Eukaryota</taxon>
        <taxon>Sar</taxon>
        <taxon>Stramenopiles</taxon>
        <taxon>Bigyra</taxon>
        <taxon>Labyrinthulomycetes</taxon>
        <taxon>Thraustochytrida</taxon>
        <taxon>Thraustochytriidae</taxon>
        <taxon>Aplanochytrium</taxon>
    </lineage>
</organism>
<keyword evidence="4" id="KW-0418">Kinase</keyword>
<name>A0A7S3PSS2_9STRA</name>
<gene>
    <name evidence="7" type="ORF">ASTO00021_LOCUS19162</name>
</gene>
<dbReference type="EMBL" id="HBIN01027508">
    <property type="protein sequence ID" value="CAE0449190.1"/>
    <property type="molecule type" value="Transcribed_RNA"/>
</dbReference>
<evidence type="ECO:0000256" key="5">
    <source>
        <dbReference type="ARBA" id="ARBA00022840"/>
    </source>
</evidence>
<dbReference type="InterPro" id="IPR000403">
    <property type="entry name" value="PI3/4_kinase_cat_dom"/>
</dbReference>
<evidence type="ECO:0000256" key="2">
    <source>
        <dbReference type="ARBA" id="ARBA00022679"/>
    </source>
</evidence>
<dbReference type="PROSITE" id="PS50290">
    <property type="entry name" value="PI3_4_KINASE_3"/>
    <property type="match status" value="1"/>
</dbReference>
<comment type="similarity">
    <text evidence="1">Belongs to the PI3/PI4-kinase family. Type II PI4K subfamily.</text>
</comment>
<keyword evidence="5" id="KW-0067">ATP-binding</keyword>
<accession>A0A7S3PSS2</accession>
<evidence type="ECO:0000259" key="6">
    <source>
        <dbReference type="PROSITE" id="PS50290"/>
    </source>
</evidence>
<dbReference type="InterPro" id="IPR044571">
    <property type="entry name" value="P4KG1-8"/>
</dbReference>
<protein>
    <recommendedName>
        <fullName evidence="6">PI3K/PI4K catalytic domain-containing protein</fullName>
    </recommendedName>
</protein>
<dbReference type="Pfam" id="PF00454">
    <property type="entry name" value="PI3_PI4_kinase"/>
    <property type="match status" value="1"/>
</dbReference>
<evidence type="ECO:0000256" key="1">
    <source>
        <dbReference type="ARBA" id="ARBA00008941"/>
    </source>
</evidence>
<evidence type="ECO:0000256" key="4">
    <source>
        <dbReference type="ARBA" id="ARBA00022777"/>
    </source>
</evidence>
<keyword evidence="3" id="KW-0547">Nucleotide-binding</keyword>
<dbReference type="PANTHER" id="PTHR45800">
    <property type="entry name" value="PHOSPHATIDYLINOSITOL 4-KINASE GAMMA"/>
    <property type="match status" value="1"/>
</dbReference>
<reference evidence="7" key="1">
    <citation type="submission" date="2021-01" db="EMBL/GenBank/DDBJ databases">
        <authorList>
            <person name="Corre E."/>
            <person name="Pelletier E."/>
            <person name="Niang G."/>
            <person name="Scheremetjew M."/>
            <person name="Finn R."/>
            <person name="Kale V."/>
            <person name="Holt S."/>
            <person name="Cochrane G."/>
            <person name="Meng A."/>
            <person name="Brown T."/>
            <person name="Cohen L."/>
        </authorList>
    </citation>
    <scope>NUCLEOTIDE SEQUENCE</scope>
    <source>
        <strain evidence="7">GSBS06</strain>
    </source>
</reference>
<dbReference type="PANTHER" id="PTHR45800:SF11">
    <property type="entry name" value="PHOSPHATIDYLINOSITOL 3-KINASE-RELATED PROTEIN KINASE"/>
    <property type="match status" value="1"/>
</dbReference>
<keyword evidence="2" id="KW-0808">Transferase</keyword>
<dbReference type="AlphaFoldDB" id="A0A7S3PSS2"/>
<dbReference type="GO" id="GO:0016301">
    <property type="term" value="F:kinase activity"/>
    <property type="evidence" value="ECO:0007669"/>
    <property type="project" value="UniProtKB-KW"/>
</dbReference>
<sequence length="319" mass="35953">MLVLETNPSHRSEEKEALNYVRLELPIIQPVIVPPLEVVDLVRKVDVFRKPESIEDGCGTVYKLRDYSNNELAIFKPEEPENPRAPWNELAAYLLDNGVAGVPATGLVNLPIANGDSITGKEKFGSIQEYLPETESAADYGTGVFNVDDVHRIGVLDIRIMNCDRHSGNMLFCEKTKRLVPIDHGLCFPSAFTEMGNASFDWLLFPQAKKPFSAETLAQIEAIDLERDLEVLHELGMCEEQLLTVLMSTTVLKLGARLGKTLYEIGTMVQRQGDRQKPSVLEIMFSRTCDLFQDSELTCSWSVFEQVFAQLVWNYQMCM</sequence>